<reference evidence="2" key="1">
    <citation type="submission" date="2022-10" db="EMBL/GenBank/DDBJ databases">
        <title>Whole-Genome Sequencing of Brachybacterium huguangmaarense BRM-3, Isolated from Betula schmidtii.</title>
        <authorList>
            <person name="Haam D."/>
        </authorList>
    </citation>
    <scope>NUCLEOTIDE SEQUENCE</scope>
    <source>
        <strain evidence="2">BRM-3</strain>
    </source>
</reference>
<feature type="transmembrane region" description="Helical" evidence="1">
    <location>
        <begin position="98"/>
        <end position="118"/>
    </location>
</feature>
<name>A0ABY6FYL2_9MICO</name>
<proteinExistence type="predicted"/>
<gene>
    <name evidence="2" type="ORF">BRM3_10325</name>
</gene>
<keyword evidence="2" id="KW-0328">Glycosyltransferase</keyword>
<evidence type="ECO:0000313" key="3">
    <source>
        <dbReference type="Proteomes" id="UP001164305"/>
    </source>
</evidence>
<evidence type="ECO:0000313" key="2">
    <source>
        <dbReference type="EMBL" id="UYG16027.1"/>
    </source>
</evidence>
<organism evidence="2 3">
    <name type="scientific">Brachybacterium huguangmaarense</name>
    <dbReference type="NCBI Taxonomy" id="1652028"/>
    <lineage>
        <taxon>Bacteria</taxon>
        <taxon>Bacillati</taxon>
        <taxon>Actinomycetota</taxon>
        <taxon>Actinomycetes</taxon>
        <taxon>Micrococcales</taxon>
        <taxon>Dermabacteraceae</taxon>
        <taxon>Brachybacterium</taxon>
    </lineage>
</organism>
<dbReference type="EMBL" id="CP107020">
    <property type="protein sequence ID" value="UYG16027.1"/>
    <property type="molecule type" value="Genomic_DNA"/>
</dbReference>
<protein>
    <submittedName>
        <fullName evidence="2">Glycosyltransferase family 39 protein</fullName>
        <ecNumber evidence="2">2.4.-.-</ecNumber>
    </submittedName>
</protein>
<keyword evidence="1" id="KW-0472">Membrane</keyword>
<feature type="transmembrane region" description="Helical" evidence="1">
    <location>
        <begin position="179"/>
        <end position="200"/>
    </location>
</feature>
<keyword evidence="1" id="KW-1133">Transmembrane helix</keyword>
<dbReference type="Proteomes" id="UP001164305">
    <property type="component" value="Chromosome"/>
</dbReference>
<dbReference type="GO" id="GO:0016757">
    <property type="term" value="F:glycosyltransferase activity"/>
    <property type="evidence" value="ECO:0007669"/>
    <property type="project" value="UniProtKB-KW"/>
</dbReference>
<feature type="transmembrane region" description="Helical" evidence="1">
    <location>
        <begin position="250"/>
        <end position="267"/>
    </location>
</feature>
<dbReference type="EC" id="2.4.-.-" evidence="2"/>
<feature type="transmembrane region" description="Helical" evidence="1">
    <location>
        <begin position="138"/>
        <end position="167"/>
    </location>
</feature>
<keyword evidence="3" id="KW-1185">Reference proteome</keyword>
<sequence length="464" mass="48589">MAALTVLAVLLVLGDRYGPHGDELYFRMLPLAWWYEDQPPLTVWLTHLMTTIDDALWVQRAPAACTAAAGALLAARFPSVLGYGRRVQTVAAWAHATTVYPLIMGHVFLTGTLDLLAWQAVVLMVVLADRGDRRGLVWAGVIAGAACWNKLLILPLVGALALSLLVVRRDLLFSRQAALGAALAVVIGAPQVMAQALHGWPMRQVSGDLIALHGTLNRALVLPLLVAFVGPPLVGVWGRGLAWSAHDGSRVGMLLPAGVVLVLWNLVAPAQPYYAVGLFLTALSLGWGPISRTTSLAWRRAPAVLAANAAIAAVLALPVLPVPSPVYAAVSAINPVARDQVDWPAYVAQVDRARASPESAVVTDSYALAGAVDFYRPPSGAGGIDVASGHNALWQMGPPAAGEVLLVGDRAVAQRDHFASCTDAGALTRGASDPFGVAGSPMVSCSGPRGGWAAVWPSLRHLGG</sequence>
<accession>A0ABY6FYL2</accession>
<feature type="transmembrane region" description="Helical" evidence="1">
    <location>
        <begin position="220"/>
        <end position="238"/>
    </location>
</feature>
<feature type="transmembrane region" description="Helical" evidence="1">
    <location>
        <begin position="302"/>
        <end position="320"/>
    </location>
</feature>
<keyword evidence="2" id="KW-0808">Transferase</keyword>
<feature type="transmembrane region" description="Helical" evidence="1">
    <location>
        <begin position="273"/>
        <end position="290"/>
    </location>
</feature>
<evidence type="ECO:0000256" key="1">
    <source>
        <dbReference type="SAM" id="Phobius"/>
    </source>
</evidence>
<keyword evidence="1" id="KW-0812">Transmembrane</keyword>
<dbReference type="RefSeq" id="WP_263593240.1">
    <property type="nucleotide sequence ID" value="NZ_CP107020.1"/>
</dbReference>